<keyword evidence="2" id="KW-0413">Isomerase</keyword>
<evidence type="ECO:0000256" key="2">
    <source>
        <dbReference type="ARBA" id="ARBA00023235"/>
    </source>
</evidence>
<dbReference type="GO" id="GO:0006457">
    <property type="term" value="P:protein folding"/>
    <property type="evidence" value="ECO:0007669"/>
    <property type="project" value="InterPro"/>
</dbReference>
<gene>
    <name evidence="5" type="ORF">UT10_C0022G0005</name>
</gene>
<dbReference type="Pfam" id="PF05697">
    <property type="entry name" value="Trigger_N"/>
    <property type="match status" value="1"/>
</dbReference>
<comment type="caution">
    <text evidence="5">The sequence shown here is derived from an EMBL/GenBank/DDBJ whole genome shotgun (WGS) entry which is preliminary data.</text>
</comment>
<dbReference type="InterPro" id="IPR037041">
    <property type="entry name" value="Trigger_fac_C_sf"/>
</dbReference>
<evidence type="ECO:0000256" key="1">
    <source>
        <dbReference type="ARBA" id="ARBA00023110"/>
    </source>
</evidence>
<evidence type="ECO:0000313" key="5">
    <source>
        <dbReference type="EMBL" id="KKQ86544.1"/>
    </source>
</evidence>
<dbReference type="GO" id="GO:0003755">
    <property type="term" value="F:peptidyl-prolyl cis-trans isomerase activity"/>
    <property type="evidence" value="ECO:0007669"/>
    <property type="project" value="UniProtKB-KW"/>
</dbReference>
<dbReference type="Gene3D" id="3.30.70.1050">
    <property type="entry name" value="Trigger factor ribosome-binding domain"/>
    <property type="match status" value="1"/>
</dbReference>
<proteinExistence type="predicted"/>
<dbReference type="EMBL" id="LBVN01000022">
    <property type="protein sequence ID" value="KKQ86544.1"/>
    <property type="molecule type" value="Genomic_DNA"/>
</dbReference>
<organism evidence="5 6">
    <name type="scientific">Candidatus Woesebacteria bacterium GW2011_GWB1_38_8b</name>
    <dbReference type="NCBI Taxonomy" id="1618571"/>
    <lineage>
        <taxon>Bacteria</taxon>
        <taxon>Candidatus Woeseibacteriota</taxon>
    </lineage>
</organism>
<dbReference type="InterPro" id="IPR027304">
    <property type="entry name" value="Trigger_fact/SurA_dom_sf"/>
</dbReference>
<reference evidence="5 6" key="1">
    <citation type="journal article" date="2015" name="Nature">
        <title>rRNA introns, odd ribosomes, and small enigmatic genomes across a large radiation of phyla.</title>
        <authorList>
            <person name="Brown C.T."/>
            <person name="Hug L.A."/>
            <person name="Thomas B.C."/>
            <person name="Sharon I."/>
            <person name="Castelle C.J."/>
            <person name="Singh A."/>
            <person name="Wilkins M.J."/>
            <person name="Williams K.H."/>
            <person name="Banfield J.F."/>
        </authorList>
    </citation>
    <scope>NUCLEOTIDE SEQUENCE [LARGE SCALE GENOMIC DNA]</scope>
</reference>
<dbReference type="AlphaFoldDB" id="A0A0G0NKV7"/>
<dbReference type="SUPFAM" id="SSF109998">
    <property type="entry name" value="Triger factor/SurA peptide-binding domain-like"/>
    <property type="match status" value="1"/>
</dbReference>
<sequence length="291" mass="32601">MGFFVNMAKNYTIARTEDGTIQITYTIPFTEIQKAKENAAVELGKDMEIPGFRKGMAPLPKLLEIPAQTLIEKALNGILPKLFGDTIDEEKLKPIAYPKFELLKADENEDWQIGATTAEMPEIDLGDYKAAIKGATTKIWKPGDDKKETVQSHEQKEQEVIKTLLSSVKVKVPKILLDEEVNSRLSKLLEQIDKLGLTLDSYLASIGKKIEEIRSEYEKQAVSALSLDFILVKISALEGIKVTDEEISEAINVSSNSDPELAKRLENPEQKRLIESILIKRNTLNKLISFV</sequence>
<dbReference type="InterPro" id="IPR036611">
    <property type="entry name" value="Trigger_fac_ribosome-bd_sf"/>
</dbReference>
<protein>
    <submittedName>
        <fullName evidence="5">Trigger factor</fullName>
    </submittedName>
</protein>
<evidence type="ECO:0000259" key="3">
    <source>
        <dbReference type="Pfam" id="PF05697"/>
    </source>
</evidence>
<name>A0A0G0NKV7_9BACT</name>
<dbReference type="Gene3D" id="1.10.3120.10">
    <property type="entry name" value="Trigger factor, C-terminal domain"/>
    <property type="match status" value="1"/>
</dbReference>
<dbReference type="InterPro" id="IPR008881">
    <property type="entry name" value="Trigger_fac_ribosome-bd_bac"/>
</dbReference>
<feature type="domain" description="Trigger factor ribosome-binding bacterial" evidence="3">
    <location>
        <begin position="12"/>
        <end position="130"/>
    </location>
</feature>
<evidence type="ECO:0000259" key="4">
    <source>
        <dbReference type="Pfam" id="PF05698"/>
    </source>
</evidence>
<dbReference type="SUPFAM" id="SSF102735">
    <property type="entry name" value="Trigger factor ribosome-binding domain"/>
    <property type="match status" value="1"/>
</dbReference>
<dbReference type="Pfam" id="PF05698">
    <property type="entry name" value="Trigger_C"/>
    <property type="match status" value="1"/>
</dbReference>
<dbReference type="InterPro" id="IPR008880">
    <property type="entry name" value="Trigger_fac_C"/>
</dbReference>
<keyword evidence="1" id="KW-0697">Rotamase</keyword>
<accession>A0A0G0NKV7</accession>
<dbReference type="GO" id="GO:0015031">
    <property type="term" value="P:protein transport"/>
    <property type="evidence" value="ECO:0007669"/>
    <property type="project" value="InterPro"/>
</dbReference>
<evidence type="ECO:0000313" key="6">
    <source>
        <dbReference type="Proteomes" id="UP000033944"/>
    </source>
</evidence>
<feature type="domain" description="Trigger factor C-terminal" evidence="4">
    <location>
        <begin position="148"/>
        <end position="288"/>
    </location>
</feature>
<dbReference type="Proteomes" id="UP000033944">
    <property type="component" value="Unassembled WGS sequence"/>
</dbReference>